<dbReference type="EMBL" id="VEVO01000005">
    <property type="protein sequence ID" value="KAF0042433.1"/>
    <property type="molecule type" value="Genomic_DNA"/>
</dbReference>
<evidence type="ECO:0000313" key="2">
    <source>
        <dbReference type="EMBL" id="KAF0042433.1"/>
    </source>
</evidence>
<protein>
    <submittedName>
        <fullName evidence="2">Uncharacterized protein</fullName>
    </submittedName>
</protein>
<evidence type="ECO:0000313" key="3">
    <source>
        <dbReference type="Proteomes" id="UP000438429"/>
    </source>
</evidence>
<sequence length="164" mass="17177">MLRISGRTKYDSCNEMSLFSSSTSTPEILDPLSLLPKTQTAPPEPNCPASKLRTPATPSPLALRQPVKATPNPGSATSTPTRSLAAPRSGLPRPSASAGGSIPLPRSKLAQPVEMLPSISLLLLRVQQMSVSELCDDAAQVNCPVASESRRRLAASTAPICGSF</sequence>
<reference evidence="2 3" key="1">
    <citation type="submission" date="2019-06" db="EMBL/GenBank/DDBJ databases">
        <title>Draft genomes of female and male turbot (Scophthalmus maximus).</title>
        <authorList>
            <person name="Xu H."/>
            <person name="Xu X.-W."/>
            <person name="Shao C."/>
            <person name="Chen S."/>
        </authorList>
    </citation>
    <scope>NUCLEOTIDE SEQUENCE [LARGE SCALE GENOMIC DNA]</scope>
    <source>
        <strain evidence="2">Ysfricsl-2016a</strain>
        <tissue evidence="2">Blood</tissue>
    </source>
</reference>
<name>A0A6A4T8P3_SCOMX</name>
<organism evidence="2 3">
    <name type="scientific">Scophthalmus maximus</name>
    <name type="common">Turbot</name>
    <name type="synonym">Psetta maxima</name>
    <dbReference type="NCBI Taxonomy" id="52904"/>
    <lineage>
        <taxon>Eukaryota</taxon>
        <taxon>Metazoa</taxon>
        <taxon>Chordata</taxon>
        <taxon>Craniata</taxon>
        <taxon>Vertebrata</taxon>
        <taxon>Euteleostomi</taxon>
        <taxon>Actinopterygii</taxon>
        <taxon>Neopterygii</taxon>
        <taxon>Teleostei</taxon>
        <taxon>Neoteleostei</taxon>
        <taxon>Acanthomorphata</taxon>
        <taxon>Carangaria</taxon>
        <taxon>Pleuronectiformes</taxon>
        <taxon>Pleuronectoidei</taxon>
        <taxon>Scophthalmidae</taxon>
        <taxon>Scophthalmus</taxon>
    </lineage>
</organism>
<comment type="caution">
    <text evidence="2">The sequence shown here is derived from an EMBL/GenBank/DDBJ whole genome shotgun (WGS) entry which is preliminary data.</text>
</comment>
<accession>A0A6A4T8P3</accession>
<proteinExistence type="predicted"/>
<feature type="region of interest" description="Disordered" evidence="1">
    <location>
        <begin position="1"/>
        <end position="103"/>
    </location>
</feature>
<dbReference type="Proteomes" id="UP000438429">
    <property type="component" value="Unassembled WGS sequence"/>
</dbReference>
<gene>
    <name evidence="2" type="ORF">F2P81_005965</name>
</gene>
<dbReference type="AlphaFoldDB" id="A0A6A4T8P3"/>
<evidence type="ECO:0000256" key="1">
    <source>
        <dbReference type="SAM" id="MobiDB-lite"/>
    </source>
</evidence>
<feature type="compositionally biased region" description="Polar residues" evidence="1">
    <location>
        <begin position="14"/>
        <end position="26"/>
    </location>
</feature>
<feature type="compositionally biased region" description="Polar residues" evidence="1">
    <location>
        <begin position="72"/>
        <end position="82"/>
    </location>
</feature>